<name>A0ABV4T6Z7_9EURY</name>
<evidence type="ECO:0000313" key="7">
    <source>
        <dbReference type="Proteomes" id="UP001571980"/>
    </source>
</evidence>
<dbReference type="GO" id="GO:0032259">
    <property type="term" value="P:methylation"/>
    <property type="evidence" value="ECO:0007669"/>
    <property type="project" value="UniProtKB-KW"/>
</dbReference>
<proteinExistence type="predicted"/>
<dbReference type="PANTHER" id="PTHR12714:SF9">
    <property type="entry name" value="PROTEIN-S-ISOPRENYLCYSTEINE O-METHYLTRANSFERASE"/>
    <property type="match status" value="1"/>
</dbReference>
<dbReference type="GO" id="GO:0008168">
    <property type="term" value="F:methyltransferase activity"/>
    <property type="evidence" value="ECO:0007669"/>
    <property type="project" value="UniProtKB-KW"/>
</dbReference>
<protein>
    <submittedName>
        <fullName evidence="6">Methyltransferase</fullName>
    </submittedName>
</protein>
<comment type="subcellular location">
    <subcellularLocation>
        <location evidence="1">Endomembrane system</location>
        <topology evidence="1">Multi-pass membrane protein</topology>
    </subcellularLocation>
</comment>
<evidence type="ECO:0000256" key="5">
    <source>
        <dbReference type="SAM" id="Phobius"/>
    </source>
</evidence>
<comment type="caution">
    <text evidence="6">The sequence shown here is derived from an EMBL/GenBank/DDBJ whole genome shotgun (WGS) entry which is preliminary data.</text>
</comment>
<keyword evidence="3 5" id="KW-1133">Transmembrane helix</keyword>
<evidence type="ECO:0000256" key="3">
    <source>
        <dbReference type="ARBA" id="ARBA00022989"/>
    </source>
</evidence>
<keyword evidence="4 5" id="KW-0472">Membrane</keyword>
<dbReference type="Pfam" id="PF04191">
    <property type="entry name" value="PEMT"/>
    <property type="match status" value="1"/>
</dbReference>
<keyword evidence="6" id="KW-0489">Methyltransferase</keyword>
<accession>A0ABV4T6Z7</accession>
<sequence>MEASKFRRIVFAVFFLLIPISAIFHVPVGRLSRAMHIARALILAITVPLAIYIHSLFPKKHDRPEDFKELLTNGPYKYVRHPFYSALIFMGFGIALFFSNIPGLFCYMLMLPLWNRLTELEEMELLEYWGEEYGEFMKTRERFLPKLNIIIKQ</sequence>
<evidence type="ECO:0000313" key="6">
    <source>
        <dbReference type="EMBL" id="MFA4804431.1"/>
    </source>
</evidence>
<keyword evidence="2 5" id="KW-0812">Transmembrane</keyword>
<evidence type="ECO:0000256" key="4">
    <source>
        <dbReference type="ARBA" id="ARBA00023136"/>
    </source>
</evidence>
<gene>
    <name evidence="6" type="ORF">P8X34_06730</name>
</gene>
<evidence type="ECO:0000256" key="2">
    <source>
        <dbReference type="ARBA" id="ARBA00022692"/>
    </source>
</evidence>
<dbReference type="Gene3D" id="1.20.120.1630">
    <property type="match status" value="1"/>
</dbReference>
<dbReference type="InterPro" id="IPR007318">
    <property type="entry name" value="Phopholipid_MeTrfase"/>
</dbReference>
<organism evidence="6 7">
    <name type="scientific">Pyrococcus kukulkanii</name>
    <dbReference type="NCBI Taxonomy" id="1609559"/>
    <lineage>
        <taxon>Archaea</taxon>
        <taxon>Methanobacteriati</taxon>
        <taxon>Methanobacteriota</taxon>
        <taxon>Thermococci</taxon>
        <taxon>Thermococcales</taxon>
        <taxon>Thermococcaceae</taxon>
        <taxon>Pyrococcus</taxon>
    </lineage>
</organism>
<dbReference type="PANTHER" id="PTHR12714">
    <property type="entry name" value="PROTEIN-S ISOPRENYLCYSTEINE O-METHYLTRANSFERASE"/>
    <property type="match status" value="1"/>
</dbReference>
<feature type="transmembrane region" description="Helical" evidence="5">
    <location>
        <begin position="6"/>
        <end position="28"/>
    </location>
</feature>
<keyword evidence="6" id="KW-0808">Transferase</keyword>
<feature type="transmembrane region" description="Helical" evidence="5">
    <location>
        <begin position="83"/>
        <end position="110"/>
    </location>
</feature>
<dbReference type="Proteomes" id="UP001571980">
    <property type="component" value="Unassembled WGS sequence"/>
</dbReference>
<reference evidence="6 7" key="1">
    <citation type="submission" date="2023-03" db="EMBL/GenBank/DDBJ databases">
        <title>Speciation in Pyrococcus: adaptation to high temperature as a mechanism.</title>
        <authorList>
            <person name="Gu J."/>
        </authorList>
    </citation>
    <scope>NUCLEOTIDE SEQUENCE [LARGE SCALE GENOMIC DNA]</scope>
    <source>
        <strain evidence="6 7">LMOA34</strain>
    </source>
</reference>
<keyword evidence="7" id="KW-1185">Reference proteome</keyword>
<feature type="transmembrane region" description="Helical" evidence="5">
    <location>
        <begin position="40"/>
        <end position="57"/>
    </location>
</feature>
<evidence type="ECO:0000256" key="1">
    <source>
        <dbReference type="ARBA" id="ARBA00004127"/>
    </source>
</evidence>
<dbReference type="RefSeq" id="WP_372823737.1">
    <property type="nucleotide sequence ID" value="NZ_JARRIF010000004.1"/>
</dbReference>
<dbReference type="EMBL" id="JARRIG010000004">
    <property type="protein sequence ID" value="MFA4804431.1"/>
    <property type="molecule type" value="Genomic_DNA"/>
</dbReference>